<dbReference type="Proteomes" id="UP000242814">
    <property type="component" value="Unassembled WGS sequence"/>
</dbReference>
<dbReference type="AlphaFoldDB" id="A0A1D2JD20"/>
<evidence type="ECO:0000256" key="3">
    <source>
        <dbReference type="ARBA" id="ARBA00022630"/>
    </source>
</evidence>
<evidence type="ECO:0000259" key="6">
    <source>
        <dbReference type="Pfam" id="PF01494"/>
    </source>
</evidence>
<reference evidence="7 8" key="1">
    <citation type="submission" date="2016-06" db="EMBL/GenBank/DDBJ databases">
        <authorList>
            <person name="Kjaerup R.B."/>
            <person name="Dalgaard T.S."/>
            <person name="Juul-Madsen H.R."/>
        </authorList>
    </citation>
    <scope>NUCLEOTIDE SEQUENCE [LARGE SCALE GENOMIC DNA]</scope>
    <source>
        <strain evidence="7 8">Pb300</strain>
    </source>
</reference>
<dbReference type="SUPFAM" id="SSF51735">
    <property type="entry name" value="NAD(P)-binding Rossmann-fold domains"/>
    <property type="match status" value="1"/>
</dbReference>
<dbReference type="PANTHER" id="PTHR43004:SF19">
    <property type="entry name" value="BINDING MONOOXYGENASE, PUTATIVE (JCVI)-RELATED"/>
    <property type="match status" value="1"/>
</dbReference>
<dbReference type="Gene3D" id="3.50.50.60">
    <property type="entry name" value="FAD/NAD(P)-binding domain"/>
    <property type="match status" value="1"/>
</dbReference>
<name>A0A1D2JD20_PARBR</name>
<dbReference type="VEuPathDB" id="FungiDB:PABG_06547"/>
<evidence type="ECO:0000256" key="2">
    <source>
        <dbReference type="ARBA" id="ARBA00008072"/>
    </source>
</evidence>
<dbReference type="PRINTS" id="PR00420">
    <property type="entry name" value="RNGMNOXGNASE"/>
</dbReference>
<comment type="cofactor">
    <cofactor evidence="1">
        <name>FAD</name>
        <dbReference type="ChEBI" id="CHEBI:57692"/>
    </cofactor>
</comment>
<dbReference type="GO" id="GO:0071949">
    <property type="term" value="F:FAD binding"/>
    <property type="evidence" value="ECO:0007669"/>
    <property type="project" value="InterPro"/>
</dbReference>
<dbReference type="GO" id="GO:0016709">
    <property type="term" value="F:oxidoreductase activity, acting on paired donors, with incorporation or reduction of molecular oxygen, NAD(P)H as one donor, and incorporation of one atom of oxygen"/>
    <property type="evidence" value="ECO:0007669"/>
    <property type="project" value="UniProtKB-ARBA"/>
</dbReference>
<dbReference type="InterPro" id="IPR050641">
    <property type="entry name" value="RIFMO-like"/>
</dbReference>
<keyword evidence="4" id="KW-0274">FAD</keyword>
<keyword evidence="3" id="KW-0285">Flavoprotein</keyword>
<dbReference type="PANTHER" id="PTHR43004">
    <property type="entry name" value="TRK SYSTEM POTASSIUM UPTAKE PROTEIN"/>
    <property type="match status" value="1"/>
</dbReference>
<dbReference type="Gene3D" id="3.40.50.720">
    <property type="entry name" value="NAD(P)-binding Rossmann-like Domain"/>
    <property type="match status" value="1"/>
</dbReference>
<dbReference type="Pfam" id="PF01494">
    <property type="entry name" value="FAD_binding_3"/>
    <property type="match status" value="1"/>
</dbReference>
<dbReference type="VEuPathDB" id="FungiDB:PADG_08009"/>
<dbReference type="Gene3D" id="3.30.70.2450">
    <property type="match status" value="1"/>
</dbReference>
<keyword evidence="5" id="KW-0560">Oxidoreductase</keyword>
<organism evidence="7 8">
    <name type="scientific">Paracoccidioides brasiliensis</name>
    <dbReference type="NCBI Taxonomy" id="121759"/>
    <lineage>
        <taxon>Eukaryota</taxon>
        <taxon>Fungi</taxon>
        <taxon>Dikarya</taxon>
        <taxon>Ascomycota</taxon>
        <taxon>Pezizomycotina</taxon>
        <taxon>Eurotiomycetes</taxon>
        <taxon>Eurotiomycetidae</taxon>
        <taxon>Onygenales</taxon>
        <taxon>Ajellomycetaceae</taxon>
        <taxon>Paracoccidioides</taxon>
    </lineage>
</organism>
<dbReference type="InterPro" id="IPR002938">
    <property type="entry name" value="FAD-bd"/>
</dbReference>
<dbReference type="GO" id="GO:0016651">
    <property type="term" value="F:oxidoreductase activity, acting on NAD(P)H"/>
    <property type="evidence" value="ECO:0007669"/>
    <property type="project" value="InterPro"/>
</dbReference>
<evidence type="ECO:0000256" key="1">
    <source>
        <dbReference type="ARBA" id="ARBA00001974"/>
    </source>
</evidence>
<feature type="domain" description="FAD-binding" evidence="6">
    <location>
        <begin position="5"/>
        <end position="345"/>
    </location>
</feature>
<protein>
    <recommendedName>
        <fullName evidence="6">FAD-binding domain-containing protein</fullName>
    </recommendedName>
</protein>
<dbReference type="InterPro" id="IPR047122">
    <property type="entry name" value="Trans-enoyl_RdTase-like"/>
</dbReference>
<dbReference type="Gene3D" id="3.90.180.10">
    <property type="entry name" value="Medium-chain alcohol dehydrogenases, catalytic domain"/>
    <property type="match status" value="1"/>
</dbReference>
<dbReference type="SUPFAM" id="SSF50129">
    <property type="entry name" value="GroES-like"/>
    <property type="match status" value="1"/>
</dbReference>
<dbReference type="InterPro" id="IPR011032">
    <property type="entry name" value="GroES-like_sf"/>
</dbReference>
<evidence type="ECO:0000313" key="7">
    <source>
        <dbReference type="EMBL" id="ODH26724.1"/>
    </source>
</evidence>
<comment type="similarity">
    <text evidence="2">Belongs to the zinc-containing alcohol dehydrogenase family.</text>
</comment>
<dbReference type="EMBL" id="LZYO01000177">
    <property type="protein sequence ID" value="ODH26724.1"/>
    <property type="molecule type" value="Genomic_DNA"/>
</dbReference>
<dbReference type="InterPro" id="IPR036291">
    <property type="entry name" value="NAD(P)-bd_dom_sf"/>
</dbReference>
<dbReference type="InterPro" id="IPR036188">
    <property type="entry name" value="FAD/NAD-bd_sf"/>
</dbReference>
<dbReference type="VEuPathDB" id="FungiDB:PABG_06546"/>
<accession>A0A1D2JD20</accession>
<dbReference type="SUPFAM" id="SSF51905">
    <property type="entry name" value="FAD/NAD(P)-binding domain"/>
    <property type="match status" value="1"/>
</dbReference>
<gene>
    <name evidence="7" type="ORF">ACO22_04466</name>
</gene>
<proteinExistence type="inferred from homology"/>
<evidence type="ECO:0000256" key="4">
    <source>
        <dbReference type="ARBA" id="ARBA00022827"/>
    </source>
</evidence>
<dbReference type="CDD" id="cd08249">
    <property type="entry name" value="enoyl_reductase_like"/>
    <property type="match status" value="1"/>
</dbReference>
<evidence type="ECO:0000313" key="8">
    <source>
        <dbReference type="Proteomes" id="UP000242814"/>
    </source>
</evidence>
<evidence type="ECO:0000256" key="5">
    <source>
        <dbReference type="ARBA" id="ARBA00023002"/>
    </source>
</evidence>
<dbReference type="VEuPathDB" id="FungiDB:PADG_12395"/>
<comment type="caution">
    <text evidence="7">The sequence shown here is derived from an EMBL/GenBank/DDBJ whole genome shotgun (WGS) entry which is preliminary data.</text>
</comment>
<sequence>MTHPPVLIVGSGPSGLVLASWLRKQNVELRIIDKGKFKASNSRAIVMHPRTLELYHKLGLTDAVLAGGRKALAANVWVQGKHRARIPISDVGRGVTPHPFVFIYPQDSHEKLLEEKLLEAGVTVERNTELVDFTDHGDYVSYNLRHNDTLEMEENCEALYIVGCDGASSTVRRGIDISFPGGTYEQLFYVADIEAKGPVVNGEVNVSIHSSDFFLVFAYDETSCVRVVGIVNDKPDVPSETLTFEDVSGAAMDALKIRVENVNWFSTYRVHHRVANHFRIGRAFLVGDAGHIHSPLGGQGMNTGIGDAINLAWKLAAVVKGQAEESLLDSYEAERIPFARTLIKRTDQGFSMSTAKGRFADLFRTYLLPLILPIVPRIPGALKYLFKIVSQTQITYRGTEWVGGVAGWVHGGDRLPYTTANGVDNFATLSAIAWQVHVYGIPKDGMIEWCKEKEIVLNVFDWMPEYGNLGFARDGAYLMRPDSYVAFANSDGRREIGSAVTKKFTKGEKIMGFNHGINRVRPTTGSFAEHVITKGDLPFRVPESLPMDQAATMPRLEKNDWITNHLKNGDVTSYTVITTCSPSNFSYVKELEARIAFDYHVKDVGKKIREYTNNDLHLAYDTVGSVETAAVCSDALSSRPGGKYMATLSVRSKRKDVESDYRVGYTVFNQDFKMGSTSFPASLEDYEFAKRFSGVAKKLVWEGKVRAHRVLLKEGGFEAIPAWWELMRKNKVSGQKKLVYRV</sequence>